<reference evidence="3" key="1">
    <citation type="submission" date="2016-04" db="EMBL/GenBank/DDBJ databases">
        <authorList>
            <person name="Nguyen H.D."/>
            <person name="Kesanakurti P."/>
            <person name="Cullis J."/>
            <person name="Levesque C.A."/>
            <person name="Hambleton S."/>
        </authorList>
    </citation>
    <scope>NUCLEOTIDE SEQUENCE</scope>
    <source>
        <strain evidence="3">DAOMC 238032</strain>
    </source>
</reference>
<sequence length="96" mass="11165">MVFQLVAHFEVKPGHEEDLRQLLVKASGIYKKDKHTIDWFIAQNKKEPTKFTAVERYTSEEDGLKEHASNPFFKEFGEAAKPWLAKPVELIYNSEL</sequence>
<dbReference type="EMBL" id="LWDD02000111">
    <property type="protein sequence ID" value="KAE8263823.1"/>
    <property type="molecule type" value="Genomic_DNA"/>
</dbReference>
<proteinExistence type="predicted"/>
<dbReference type="PROSITE" id="PS51725">
    <property type="entry name" value="ABM"/>
    <property type="match status" value="1"/>
</dbReference>
<evidence type="ECO:0000313" key="5">
    <source>
        <dbReference type="Proteomes" id="UP000836402"/>
    </source>
</evidence>
<dbReference type="AlphaFoldDB" id="A0A177V262"/>
<protein>
    <recommendedName>
        <fullName evidence="1">ABM domain-containing protein</fullName>
    </recommendedName>
</protein>
<reference evidence="2" key="3">
    <citation type="submission" date="2020-10" db="EMBL/GenBank/DDBJ databases">
        <authorList>
            <person name="Sedaghatjoo S."/>
        </authorList>
    </citation>
    <scope>NUCLEOTIDE SEQUENCE</scope>
    <source>
        <strain evidence="2">AZH3</strain>
    </source>
</reference>
<dbReference type="InterPro" id="IPR011008">
    <property type="entry name" value="Dimeric_a/b-barrel"/>
</dbReference>
<dbReference type="PANTHER" id="PTHR38052">
    <property type="entry name" value="EXPRESSED PROTEIN"/>
    <property type="match status" value="1"/>
</dbReference>
<dbReference type="InterPro" id="IPR007138">
    <property type="entry name" value="ABM_dom"/>
</dbReference>
<dbReference type="Pfam" id="PF03992">
    <property type="entry name" value="ABM"/>
    <property type="match status" value="1"/>
</dbReference>
<gene>
    <name evidence="3" type="ORF">A4X03_0g1389</name>
    <name evidence="2" type="ORF">JKIAZH3_G3654</name>
</gene>
<dbReference type="Proteomes" id="UP000836402">
    <property type="component" value="Unassembled WGS sequence"/>
</dbReference>
<name>A0A177V262_9BASI</name>
<reference evidence="3" key="2">
    <citation type="journal article" date="2019" name="IMA Fungus">
        <title>Genome sequencing and comparison of five Tilletia species to identify candidate genes for the detection of regulated species infecting wheat.</title>
        <authorList>
            <person name="Nguyen H.D.T."/>
            <person name="Sultana T."/>
            <person name="Kesanakurti P."/>
            <person name="Hambleton S."/>
        </authorList>
    </citation>
    <scope>NUCLEOTIDE SEQUENCE</scope>
    <source>
        <strain evidence="3">DAOMC 238032</strain>
    </source>
</reference>
<dbReference type="Gene3D" id="3.30.70.100">
    <property type="match status" value="1"/>
</dbReference>
<evidence type="ECO:0000313" key="3">
    <source>
        <dbReference type="EMBL" id="KAE8263823.1"/>
    </source>
</evidence>
<keyword evidence="5" id="KW-1185">Reference proteome</keyword>
<feature type="domain" description="ABM" evidence="1">
    <location>
        <begin position="3"/>
        <end position="92"/>
    </location>
</feature>
<evidence type="ECO:0000259" key="1">
    <source>
        <dbReference type="PROSITE" id="PS51725"/>
    </source>
</evidence>
<dbReference type="SUPFAM" id="SSF54909">
    <property type="entry name" value="Dimeric alpha+beta barrel"/>
    <property type="match status" value="1"/>
</dbReference>
<evidence type="ECO:0000313" key="2">
    <source>
        <dbReference type="EMBL" id="CAD6937694.1"/>
    </source>
</evidence>
<evidence type="ECO:0000313" key="4">
    <source>
        <dbReference type="Proteomes" id="UP000077671"/>
    </source>
</evidence>
<organism evidence="3 4">
    <name type="scientific">Tilletia caries</name>
    <name type="common">wheat bunt fungus</name>
    <dbReference type="NCBI Taxonomy" id="13290"/>
    <lineage>
        <taxon>Eukaryota</taxon>
        <taxon>Fungi</taxon>
        <taxon>Dikarya</taxon>
        <taxon>Basidiomycota</taxon>
        <taxon>Ustilaginomycotina</taxon>
        <taxon>Exobasidiomycetes</taxon>
        <taxon>Tilletiales</taxon>
        <taxon>Tilletiaceae</taxon>
        <taxon>Tilletia</taxon>
    </lineage>
</organism>
<dbReference type="Proteomes" id="UP000077671">
    <property type="component" value="Unassembled WGS sequence"/>
</dbReference>
<dbReference type="PANTHER" id="PTHR38052:SF1">
    <property type="entry name" value="ABM DOMAIN-CONTAINING PROTEIN"/>
    <property type="match status" value="1"/>
</dbReference>
<accession>A0A177V262</accession>
<comment type="caution">
    <text evidence="3">The sequence shown here is derived from an EMBL/GenBank/DDBJ whole genome shotgun (WGS) entry which is preliminary data.</text>
</comment>
<dbReference type="EMBL" id="CAJHJG010004036">
    <property type="protein sequence ID" value="CAD6937694.1"/>
    <property type="molecule type" value="Genomic_DNA"/>
</dbReference>